<dbReference type="Gene3D" id="1.10.10.60">
    <property type="entry name" value="Homeodomain-like"/>
    <property type="match status" value="1"/>
</dbReference>
<dbReference type="Pfam" id="PF13936">
    <property type="entry name" value="HTH_38"/>
    <property type="match status" value="1"/>
</dbReference>
<dbReference type="InterPro" id="IPR009057">
    <property type="entry name" value="Homeodomain-like_sf"/>
</dbReference>
<accession>A0ABV9PVE4</accession>
<evidence type="ECO:0000259" key="1">
    <source>
        <dbReference type="Pfam" id="PF13936"/>
    </source>
</evidence>
<dbReference type="Proteomes" id="UP001596002">
    <property type="component" value="Unassembled WGS sequence"/>
</dbReference>
<dbReference type="RefSeq" id="WP_380023646.1">
    <property type="nucleotide sequence ID" value="NZ_JBHSHC010000010.1"/>
</dbReference>
<name>A0ABV9PVE4_9BACL</name>
<gene>
    <name evidence="2" type="ORF">ACFO8Q_01120</name>
</gene>
<sequence length="85" mass="9830">MARSYRNTKKRTFTHLNAFDRGQIQALHKQGKSLQAIANEIGCHKSTISRELKRGSVTQRRSDLTEHTVYFPDTGQVVYEKNRSH</sequence>
<protein>
    <submittedName>
        <fullName evidence="2">Helix-turn-helix domain-containing protein</fullName>
    </submittedName>
</protein>
<feature type="domain" description="Transposase IS30-like HTH" evidence="1">
    <location>
        <begin position="14"/>
        <end position="55"/>
    </location>
</feature>
<keyword evidence="3" id="KW-1185">Reference proteome</keyword>
<dbReference type="PANTHER" id="PTHR10948">
    <property type="entry name" value="TRANSPOSASE"/>
    <property type="match status" value="1"/>
</dbReference>
<organism evidence="2 3">
    <name type="scientific">Effusibacillus consociatus</name>
    <dbReference type="NCBI Taxonomy" id="1117041"/>
    <lineage>
        <taxon>Bacteria</taxon>
        <taxon>Bacillati</taxon>
        <taxon>Bacillota</taxon>
        <taxon>Bacilli</taxon>
        <taxon>Bacillales</taxon>
        <taxon>Alicyclobacillaceae</taxon>
        <taxon>Effusibacillus</taxon>
    </lineage>
</organism>
<dbReference type="EMBL" id="JBHSHC010000010">
    <property type="protein sequence ID" value="MFC4766005.1"/>
    <property type="molecule type" value="Genomic_DNA"/>
</dbReference>
<comment type="caution">
    <text evidence="2">The sequence shown here is derived from an EMBL/GenBank/DDBJ whole genome shotgun (WGS) entry which is preliminary data.</text>
</comment>
<dbReference type="SUPFAM" id="SSF46689">
    <property type="entry name" value="Homeodomain-like"/>
    <property type="match status" value="1"/>
</dbReference>
<reference evidence="3" key="1">
    <citation type="journal article" date="2019" name="Int. J. Syst. Evol. Microbiol.">
        <title>The Global Catalogue of Microorganisms (GCM) 10K type strain sequencing project: providing services to taxonomists for standard genome sequencing and annotation.</title>
        <authorList>
            <consortium name="The Broad Institute Genomics Platform"/>
            <consortium name="The Broad Institute Genome Sequencing Center for Infectious Disease"/>
            <person name="Wu L."/>
            <person name="Ma J."/>
        </authorList>
    </citation>
    <scope>NUCLEOTIDE SEQUENCE [LARGE SCALE GENOMIC DNA]</scope>
    <source>
        <strain evidence="3">WYCCWR 12678</strain>
    </source>
</reference>
<dbReference type="PANTHER" id="PTHR10948:SF23">
    <property type="entry name" value="TRANSPOSASE INSI FOR INSERTION SEQUENCE ELEMENT IS30A-RELATED"/>
    <property type="match status" value="1"/>
</dbReference>
<feature type="non-terminal residue" evidence="2">
    <location>
        <position position="85"/>
    </location>
</feature>
<dbReference type="InterPro" id="IPR051917">
    <property type="entry name" value="Transposase-Integrase"/>
</dbReference>
<evidence type="ECO:0000313" key="2">
    <source>
        <dbReference type="EMBL" id="MFC4766005.1"/>
    </source>
</evidence>
<dbReference type="InterPro" id="IPR025246">
    <property type="entry name" value="IS30-like_HTH"/>
</dbReference>
<evidence type="ECO:0000313" key="3">
    <source>
        <dbReference type="Proteomes" id="UP001596002"/>
    </source>
</evidence>
<proteinExistence type="predicted"/>